<comment type="caution">
    <text evidence="2">The sequence shown here is derived from an EMBL/GenBank/DDBJ whole genome shotgun (WGS) entry which is preliminary data.</text>
</comment>
<feature type="domain" description="DUF4382" evidence="1">
    <location>
        <begin position="29"/>
        <end position="166"/>
    </location>
</feature>
<proteinExistence type="predicted"/>
<dbReference type="Proteomes" id="UP000679220">
    <property type="component" value="Unassembled WGS sequence"/>
</dbReference>
<evidence type="ECO:0000313" key="2">
    <source>
        <dbReference type="EMBL" id="MBR8537800.1"/>
    </source>
</evidence>
<dbReference type="SUPFAM" id="SSF49452">
    <property type="entry name" value="Starch-binding domain-like"/>
    <property type="match status" value="1"/>
</dbReference>
<accession>A0A941FB36</accession>
<dbReference type="Gene3D" id="2.60.40.1120">
    <property type="entry name" value="Carboxypeptidase-like, regulatory domain"/>
    <property type="match status" value="1"/>
</dbReference>
<dbReference type="InterPro" id="IPR013784">
    <property type="entry name" value="Carb-bd-like_fold"/>
</dbReference>
<dbReference type="AlphaFoldDB" id="A0A941FB36"/>
<keyword evidence="3" id="KW-1185">Reference proteome</keyword>
<dbReference type="EMBL" id="JAGTAR010000040">
    <property type="protein sequence ID" value="MBR8537800.1"/>
    <property type="molecule type" value="Genomic_DNA"/>
</dbReference>
<dbReference type="GO" id="GO:0030246">
    <property type="term" value="F:carbohydrate binding"/>
    <property type="evidence" value="ECO:0007669"/>
    <property type="project" value="InterPro"/>
</dbReference>
<reference evidence="2" key="2">
    <citation type="submission" date="2021-04" db="EMBL/GenBank/DDBJ databases">
        <authorList>
            <person name="Zhang T."/>
            <person name="Zhang Y."/>
            <person name="Lu D."/>
            <person name="Zuo D."/>
            <person name="Du Z."/>
        </authorList>
    </citation>
    <scope>NUCLEOTIDE SEQUENCE</scope>
    <source>
        <strain evidence="2">JR1</strain>
    </source>
</reference>
<evidence type="ECO:0000259" key="1">
    <source>
        <dbReference type="Pfam" id="PF14321"/>
    </source>
</evidence>
<sequence>MDGKQLIAIMAILLSGLFYSCSSDEVPANGTLKVHLTDAPFPTDLVTEANVTINKIEIRKKDDSQGSPFITLSEEVMDFNMLDLTNGVTAGLVDLPIEAGEYDLVRLYVSDAGIKLKDGSEYTLKIPSGADSGIKVFISPSLVVKGGLTTELLLDLDVSKSFVLNGDASSLEGIQGFNFTPVIKAANLSTTGRLVGYVKDAEDVPVEGVQVTVKSGEEVYTTTFTDAEGNYAVLGVDAGLYTLVFEKEGYQTITTDEAEVFAANKTTVDAQVAAVEITE</sequence>
<evidence type="ECO:0000313" key="3">
    <source>
        <dbReference type="Proteomes" id="UP000679220"/>
    </source>
</evidence>
<name>A0A941FB36_9BACT</name>
<dbReference type="RefSeq" id="WP_212192823.1">
    <property type="nucleotide sequence ID" value="NZ_JAGTAR010000040.1"/>
</dbReference>
<dbReference type="Pfam" id="PF14321">
    <property type="entry name" value="DUF4382"/>
    <property type="match status" value="1"/>
</dbReference>
<reference evidence="2" key="1">
    <citation type="journal article" date="2018" name="Int. J. Syst. Evol. Microbiol.">
        <title>Carboxylicivirga sediminis sp. nov., isolated from coastal sediment.</title>
        <authorList>
            <person name="Wang F.Q."/>
            <person name="Ren L.H."/>
            <person name="Zou R.J."/>
            <person name="Sun Y.Z."/>
            <person name="Liu X.J."/>
            <person name="Jiang F."/>
            <person name="Liu L.J."/>
        </authorList>
    </citation>
    <scope>NUCLEOTIDE SEQUENCE</scope>
    <source>
        <strain evidence="2">JR1</strain>
    </source>
</reference>
<protein>
    <submittedName>
        <fullName evidence="2">DUF4382 domain-containing protein</fullName>
    </submittedName>
</protein>
<dbReference type="PROSITE" id="PS51257">
    <property type="entry name" value="PROKAR_LIPOPROTEIN"/>
    <property type="match status" value="1"/>
</dbReference>
<organism evidence="2 3">
    <name type="scientific">Carboxylicivirga sediminis</name>
    <dbReference type="NCBI Taxonomy" id="2006564"/>
    <lineage>
        <taxon>Bacteria</taxon>
        <taxon>Pseudomonadati</taxon>
        <taxon>Bacteroidota</taxon>
        <taxon>Bacteroidia</taxon>
        <taxon>Marinilabiliales</taxon>
        <taxon>Marinilabiliaceae</taxon>
        <taxon>Carboxylicivirga</taxon>
    </lineage>
</organism>
<dbReference type="Pfam" id="PF13620">
    <property type="entry name" value="CarboxypepD_reg"/>
    <property type="match status" value="1"/>
</dbReference>
<dbReference type="InterPro" id="IPR025491">
    <property type="entry name" value="DUF4382"/>
</dbReference>
<gene>
    <name evidence="2" type="ORF">KDU71_19670</name>
</gene>